<reference evidence="2 3" key="1">
    <citation type="submission" date="2019-02" db="EMBL/GenBank/DDBJ databases">
        <title>Deep-cultivation of Planctomycetes and their phenomic and genomic characterization uncovers novel biology.</title>
        <authorList>
            <person name="Wiegand S."/>
            <person name="Jogler M."/>
            <person name="Boedeker C."/>
            <person name="Pinto D."/>
            <person name="Vollmers J."/>
            <person name="Rivas-Marin E."/>
            <person name="Kohn T."/>
            <person name="Peeters S.H."/>
            <person name="Heuer A."/>
            <person name="Rast P."/>
            <person name="Oberbeckmann S."/>
            <person name="Bunk B."/>
            <person name="Jeske O."/>
            <person name="Meyerdierks A."/>
            <person name="Storesund J.E."/>
            <person name="Kallscheuer N."/>
            <person name="Luecker S."/>
            <person name="Lage O.M."/>
            <person name="Pohl T."/>
            <person name="Merkel B.J."/>
            <person name="Hornburger P."/>
            <person name="Mueller R.-W."/>
            <person name="Bruemmer F."/>
            <person name="Labrenz M."/>
            <person name="Spormann A.M."/>
            <person name="Op Den Camp H."/>
            <person name="Overmann J."/>
            <person name="Amann R."/>
            <person name="Jetten M.S.M."/>
            <person name="Mascher T."/>
            <person name="Medema M.H."/>
            <person name="Devos D.P."/>
            <person name="Kaster A.-K."/>
            <person name="Ovreas L."/>
            <person name="Rohde M."/>
            <person name="Galperin M.Y."/>
            <person name="Jogler C."/>
        </authorList>
    </citation>
    <scope>NUCLEOTIDE SEQUENCE [LARGE SCALE GENOMIC DNA]</scope>
    <source>
        <strain evidence="2 3">Poly51</strain>
    </source>
</reference>
<proteinExistence type="predicted"/>
<accession>A0A5C6EIP7</accession>
<feature type="domain" description="Pyrrolo-quinoline quinone repeat" evidence="1">
    <location>
        <begin position="126"/>
        <end position="247"/>
    </location>
</feature>
<dbReference type="AlphaFoldDB" id="A0A5C6EIP7"/>
<dbReference type="Gene3D" id="2.130.10.10">
    <property type="entry name" value="YVTN repeat-like/Quinoprotein amine dehydrogenase"/>
    <property type="match status" value="1"/>
</dbReference>
<dbReference type="PANTHER" id="PTHR34512:SF30">
    <property type="entry name" value="OUTER MEMBRANE PROTEIN ASSEMBLY FACTOR BAMB"/>
    <property type="match status" value="1"/>
</dbReference>
<name>A0A5C6EIP7_9BACT</name>
<organism evidence="2 3">
    <name type="scientific">Rubripirellula tenax</name>
    <dbReference type="NCBI Taxonomy" id="2528015"/>
    <lineage>
        <taxon>Bacteria</taxon>
        <taxon>Pseudomonadati</taxon>
        <taxon>Planctomycetota</taxon>
        <taxon>Planctomycetia</taxon>
        <taxon>Pirellulales</taxon>
        <taxon>Pirellulaceae</taxon>
        <taxon>Rubripirellula</taxon>
    </lineage>
</organism>
<comment type="caution">
    <text evidence="2">The sequence shown here is derived from an EMBL/GenBank/DDBJ whole genome shotgun (WGS) entry which is preliminary data.</text>
</comment>
<dbReference type="Pfam" id="PF13360">
    <property type="entry name" value="PQQ_2"/>
    <property type="match status" value="1"/>
</dbReference>
<gene>
    <name evidence="2" type="ORF">Poly51_48360</name>
</gene>
<sequence>MCELMPVRIPTLTNIVRGFAIVSLIVCFSATSRADNWPQFRGPNANALSTRPLPTTWSDHDGATQNIRWKIPVAGEGWSQPVVWSKKVFLTAAVPLSDADSGPEPYSGGGGRARKDLMETEFLYQVICVDADSGAEVWRTTCKAGKPPIPRHNTNTYATETPMTDGKRVYAYFGMNGIYALDMEGKVQWQQDLGVFEMRADWGTASSPTLFGGKLFVQVDNQVESFLIALDAETGDEIWRVARDEKSQYSSPMIWQNSLRNELIIGGMIYRSYDPATGKLLWKLDMAKGRSSATPVADGDKLFVGNELRSRGGEDDGGGRLFCVKPGGSGDITPPDDSPESEFVAWWIEKADMQMASPTICNGKIYLFERSAGNMRCVNMETGETVYRQRLRGAKAFWASPWTDGTRVFSLDSNGMTHVLSSSDKYELLAANEFDQQTWSTPALADGRIYLRTSENLYCIENQSPVDRQAK</sequence>
<dbReference type="InterPro" id="IPR015943">
    <property type="entry name" value="WD40/YVTN_repeat-like_dom_sf"/>
</dbReference>
<dbReference type="InterPro" id="IPR011047">
    <property type="entry name" value="Quinoprotein_ADH-like_sf"/>
</dbReference>
<dbReference type="PANTHER" id="PTHR34512">
    <property type="entry name" value="CELL SURFACE PROTEIN"/>
    <property type="match status" value="1"/>
</dbReference>
<dbReference type="EMBL" id="SJPW01000006">
    <property type="protein sequence ID" value="TWU48932.1"/>
    <property type="molecule type" value="Genomic_DNA"/>
</dbReference>
<dbReference type="SUPFAM" id="SSF50998">
    <property type="entry name" value="Quinoprotein alcohol dehydrogenase-like"/>
    <property type="match status" value="1"/>
</dbReference>
<dbReference type="SMART" id="SM00564">
    <property type="entry name" value="PQQ"/>
    <property type="match status" value="5"/>
</dbReference>
<dbReference type="InterPro" id="IPR002372">
    <property type="entry name" value="PQQ_rpt_dom"/>
</dbReference>
<dbReference type="Gene3D" id="2.40.10.480">
    <property type="match status" value="1"/>
</dbReference>
<evidence type="ECO:0000313" key="2">
    <source>
        <dbReference type="EMBL" id="TWU48932.1"/>
    </source>
</evidence>
<keyword evidence="3" id="KW-1185">Reference proteome</keyword>
<evidence type="ECO:0000313" key="3">
    <source>
        <dbReference type="Proteomes" id="UP000318288"/>
    </source>
</evidence>
<dbReference type="InterPro" id="IPR018391">
    <property type="entry name" value="PQQ_b-propeller_rpt"/>
</dbReference>
<dbReference type="Proteomes" id="UP000318288">
    <property type="component" value="Unassembled WGS sequence"/>
</dbReference>
<protein>
    <submittedName>
        <fullName evidence="2">Outer membrane biogenesis protein BamB</fullName>
    </submittedName>
</protein>
<evidence type="ECO:0000259" key="1">
    <source>
        <dbReference type="Pfam" id="PF13360"/>
    </source>
</evidence>